<reference evidence="2" key="1">
    <citation type="journal article" date="2020" name="J Insects Food Feed">
        <title>The yellow mealworm (Tenebrio molitor) genome: a resource for the emerging insects as food and feed industry.</title>
        <authorList>
            <person name="Eriksson T."/>
            <person name="Andere A."/>
            <person name="Kelstrup H."/>
            <person name="Emery V."/>
            <person name="Picard C."/>
        </authorList>
    </citation>
    <scope>NUCLEOTIDE SEQUENCE</scope>
    <source>
        <strain evidence="2">Stoneville</strain>
        <tissue evidence="2">Whole head</tissue>
    </source>
</reference>
<feature type="compositionally biased region" description="Basic and acidic residues" evidence="1">
    <location>
        <begin position="66"/>
        <end position="82"/>
    </location>
</feature>
<reference evidence="2" key="2">
    <citation type="submission" date="2021-08" db="EMBL/GenBank/DDBJ databases">
        <authorList>
            <person name="Eriksson T."/>
        </authorList>
    </citation>
    <scope>NUCLEOTIDE SEQUENCE</scope>
    <source>
        <strain evidence="2">Stoneville</strain>
        <tissue evidence="2">Whole head</tissue>
    </source>
</reference>
<name>A0A8J6HN34_TENMO</name>
<gene>
    <name evidence="2" type="ORF">GEV33_005790</name>
</gene>
<feature type="region of interest" description="Disordered" evidence="1">
    <location>
        <begin position="44"/>
        <end position="87"/>
    </location>
</feature>
<feature type="region of interest" description="Disordered" evidence="1">
    <location>
        <begin position="1"/>
        <end position="21"/>
    </location>
</feature>
<evidence type="ECO:0000313" key="2">
    <source>
        <dbReference type="EMBL" id="KAH0817001.1"/>
    </source>
</evidence>
<accession>A0A8J6HN34</accession>
<dbReference type="Proteomes" id="UP000719412">
    <property type="component" value="Unassembled WGS sequence"/>
</dbReference>
<dbReference type="EMBL" id="JABDTM020020495">
    <property type="protein sequence ID" value="KAH0817001.1"/>
    <property type="molecule type" value="Genomic_DNA"/>
</dbReference>
<sequence length="347" mass="39356">MEKLDRGGGTAPRSEDGQLIPKVDRWLRLRERLGGHVMYYLTQEKGDPQYGREHSHGKGSSTREPQTSEERMERSDRRDAASTRRHLLRERRERGWIGLKKDRRQRKVGQAASLNQYRDVIAGVEPKKKRGFSREKADVPEILPASQDEDEQIPEINFDPGKRQMILMMMMGHQTESASLSNIALDAKAFYGAAVRKNSQNMVIIKPKNKDQLASHQYWSSTTLLMYPGATTATDIISHQPAETHLHVLAVVTAIQSKTVNPPSCDVVTAWRSRYVTRTLNSNNALAIQTLSTSFKYPSRDGRLLNRIPKIPKRKLKHPPTALLSPAYTDLPDDLQELVDSTPLTMR</sequence>
<keyword evidence="3" id="KW-1185">Reference proteome</keyword>
<comment type="caution">
    <text evidence="2">The sequence shown here is derived from an EMBL/GenBank/DDBJ whole genome shotgun (WGS) entry which is preliminary data.</text>
</comment>
<proteinExistence type="predicted"/>
<feature type="compositionally biased region" description="Basic and acidic residues" evidence="1">
    <location>
        <begin position="44"/>
        <end position="56"/>
    </location>
</feature>
<evidence type="ECO:0000313" key="3">
    <source>
        <dbReference type="Proteomes" id="UP000719412"/>
    </source>
</evidence>
<protein>
    <submittedName>
        <fullName evidence="2">Uncharacterized protein</fullName>
    </submittedName>
</protein>
<dbReference type="AlphaFoldDB" id="A0A8J6HN34"/>
<evidence type="ECO:0000256" key="1">
    <source>
        <dbReference type="SAM" id="MobiDB-lite"/>
    </source>
</evidence>
<organism evidence="2 3">
    <name type="scientific">Tenebrio molitor</name>
    <name type="common">Yellow mealworm beetle</name>
    <dbReference type="NCBI Taxonomy" id="7067"/>
    <lineage>
        <taxon>Eukaryota</taxon>
        <taxon>Metazoa</taxon>
        <taxon>Ecdysozoa</taxon>
        <taxon>Arthropoda</taxon>
        <taxon>Hexapoda</taxon>
        <taxon>Insecta</taxon>
        <taxon>Pterygota</taxon>
        <taxon>Neoptera</taxon>
        <taxon>Endopterygota</taxon>
        <taxon>Coleoptera</taxon>
        <taxon>Polyphaga</taxon>
        <taxon>Cucujiformia</taxon>
        <taxon>Tenebrionidae</taxon>
        <taxon>Tenebrio</taxon>
    </lineage>
</organism>